<evidence type="ECO:0000313" key="1">
    <source>
        <dbReference type="EMBL" id="KAH6922481.1"/>
    </source>
</evidence>
<dbReference type="EMBL" id="CM023489">
    <property type="protein sequence ID" value="KAH6922481.1"/>
    <property type="molecule type" value="Genomic_DNA"/>
</dbReference>
<keyword evidence="2" id="KW-1185">Reference proteome</keyword>
<sequence>MSHNSGDESGTASSEGAGAREGQRSERFGDVTPERRLQEFQLEMERLSIDERELTKERAGVRQARFLLRAEALFENSQRGAS</sequence>
<name>A0ACB7RL11_HYAAI</name>
<organism evidence="1 2">
    <name type="scientific">Hyalomma asiaticum</name>
    <name type="common">Tick</name>
    <dbReference type="NCBI Taxonomy" id="266040"/>
    <lineage>
        <taxon>Eukaryota</taxon>
        <taxon>Metazoa</taxon>
        <taxon>Ecdysozoa</taxon>
        <taxon>Arthropoda</taxon>
        <taxon>Chelicerata</taxon>
        <taxon>Arachnida</taxon>
        <taxon>Acari</taxon>
        <taxon>Parasitiformes</taxon>
        <taxon>Ixodida</taxon>
        <taxon>Ixodoidea</taxon>
        <taxon>Ixodidae</taxon>
        <taxon>Hyalomminae</taxon>
        <taxon>Hyalomma</taxon>
    </lineage>
</organism>
<accession>A0ACB7RL11</accession>
<protein>
    <submittedName>
        <fullName evidence="1">Uncharacterized protein</fullName>
    </submittedName>
</protein>
<comment type="caution">
    <text evidence="1">The sequence shown here is derived from an EMBL/GenBank/DDBJ whole genome shotgun (WGS) entry which is preliminary data.</text>
</comment>
<evidence type="ECO:0000313" key="2">
    <source>
        <dbReference type="Proteomes" id="UP000821845"/>
    </source>
</evidence>
<reference evidence="1" key="1">
    <citation type="submission" date="2020-05" db="EMBL/GenBank/DDBJ databases">
        <title>Large-scale comparative analyses of tick genomes elucidate their genetic diversity and vector capacities.</title>
        <authorList>
            <person name="Jia N."/>
            <person name="Wang J."/>
            <person name="Shi W."/>
            <person name="Du L."/>
            <person name="Sun Y."/>
            <person name="Zhan W."/>
            <person name="Jiang J."/>
            <person name="Wang Q."/>
            <person name="Zhang B."/>
            <person name="Ji P."/>
            <person name="Sakyi L.B."/>
            <person name="Cui X."/>
            <person name="Yuan T."/>
            <person name="Jiang B."/>
            <person name="Yang W."/>
            <person name="Lam T.T.-Y."/>
            <person name="Chang Q."/>
            <person name="Ding S."/>
            <person name="Wang X."/>
            <person name="Zhu J."/>
            <person name="Ruan X."/>
            <person name="Zhao L."/>
            <person name="Wei J."/>
            <person name="Que T."/>
            <person name="Du C."/>
            <person name="Cheng J."/>
            <person name="Dai P."/>
            <person name="Han X."/>
            <person name="Huang E."/>
            <person name="Gao Y."/>
            <person name="Liu J."/>
            <person name="Shao H."/>
            <person name="Ye R."/>
            <person name="Li L."/>
            <person name="Wei W."/>
            <person name="Wang X."/>
            <person name="Wang C."/>
            <person name="Yang T."/>
            <person name="Huo Q."/>
            <person name="Li W."/>
            <person name="Guo W."/>
            <person name="Chen H."/>
            <person name="Zhou L."/>
            <person name="Ni X."/>
            <person name="Tian J."/>
            <person name="Zhou Y."/>
            <person name="Sheng Y."/>
            <person name="Liu T."/>
            <person name="Pan Y."/>
            <person name="Xia L."/>
            <person name="Li J."/>
            <person name="Zhao F."/>
            <person name="Cao W."/>
        </authorList>
    </citation>
    <scope>NUCLEOTIDE SEQUENCE</scope>
    <source>
        <strain evidence="1">Hyas-2018</strain>
    </source>
</reference>
<dbReference type="Proteomes" id="UP000821845">
    <property type="component" value="Chromosome 9"/>
</dbReference>
<proteinExistence type="predicted"/>
<gene>
    <name evidence="1" type="ORF">HPB50_014850</name>
</gene>